<dbReference type="InterPro" id="IPR024084">
    <property type="entry name" value="IsoPropMal-DH-like_dom"/>
</dbReference>
<keyword evidence="6" id="KW-0432">Leucine biosynthesis</keyword>
<comment type="similarity">
    <text evidence="3">Belongs to the isocitrate and isopropylmalate dehydrogenases family. LeuB type 1 subfamily.</text>
</comment>
<evidence type="ECO:0000256" key="1">
    <source>
        <dbReference type="ARBA" id="ARBA00001936"/>
    </source>
</evidence>
<keyword evidence="17" id="KW-1185">Reference proteome</keyword>
<keyword evidence="11" id="KW-0520">NAD</keyword>
<dbReference type="EC" id="1.1.1.85" evidence="5"/>
<dbReference type="NCBIfam" id="NF002898">
    <property type="entry name" value="PRK03437.1"/>
    <property type="match status" value="1"/>
</dbReference>
<keyword evidence="8" id="KW-0479">Metal-binding</keyword>
<dbReference type="STRING" id="142842.SAMN02745118_00480"/>
<organism evidence="16 17">
    <name type="scientific">Selenihalanaerobacter shriftii</name>
    <dbReference type="NCBI Taxonomy" id="142842"/>
    <lineage>
        <taxon>Bacteria</taxon>
        <taxon>Bacillati</taxon>
        <taxon>Bacillota</taxon>
        <taxon>Clostridia</taxon>
        <taxon>Halanaerobiales</taxon>
        <taxon>Halobacteroidaceae</taxon>
        <taxon>Selenihalanaerobacter</taxon>
    </lineage>
</organism>
<dbReference type="InterPro" id="IPR050501">
    <property type="entry name" value="ICDH/IPMDH"/>
</dbReference>
<keyword evidence="7" id="KW-0028">Amino-acid biosynthesis</keyword>
<evidence type="ECO:0000256" key="12">
    <source>
        <dbReference type="ARBA" id="ARBA00023211"/>
    </source>
</evidence>
<dbReference type="GO" id="GO:0051287">
    <property type="term" value="F:NAD binding"/>
    <property type="evidence" value="ECO:0007669"/>
    <property type="project" value="InterPro"/>
</dbReference>
<evidence type="ECO:0000256" key="8">
    <source>
        <dbReference type="ARBA" id="ARBA00022723"/>
    </source>
</evidence>
<evidence type="ECO:0000256" key="4">
    <source>
        <dbReference type="ARBA" id="ARBA00011738"/>
    </source>
</evidence>
<evidence type="ECO:0000256" key="13">
    <source>
        <dbReference type="ARBA" id="ARBA00023304"/>
    </source>
</evidence>
<evidence type="ECO:0000256" key="5">
    <source>
        <dbReference type="ARBA" id="ARBA00013101"/>
    </source>
</evidence>
<evidence type="ECO:0000256" key="11">
    <source>
        <dbReference type="ARBA" id="ARBA00023027"/>
    </source>
</evidence>
<dbReference type="SUPFAM" id="SSF53659">
    <property type="entry name" value="Isocitrate/Isopropylmalate dehydrogenase-like"/>
    <property type="match status" value="1"/>
</dbReference>
<accession>A0A1T4JWS5</accession>
<dbReference type="Proteomes" id="UP000190625">
    <property type="component" value="Unassembled WGS sequence"/>
</dbReference>
<reference evidence="17" key="1">
    <citation type="submission" date="2017-02" db="EMBL/GenBank/DDBJ databases">
        <authorList>
            <person name="Varghese N."/>
            <person name="Submissions S."/>
        </authorList>
    </citation>
    <scope>NUCLEOTIDE SEQUENCE [LARGE SCALE GENOMIC DNA]</scope>
    <source>
        <strain evidence="17">ATCC BAA-73</strain>
    </source>
</reference>
<dbReference type="EMBL" id="FUWM01000004">
    <property type="protein sequence ID" value="SJZ34578.1"/>
    <property type="molecule type" value="Genomic_DNA"/>
</dbReference>
<dbReference type="PROSITE" id="PS00470">
    <property type="entry name" value="IDH_IMDH"/>
    <property type="match status" value="1"/>
</dbReference>
<dbReference type="PANTHER" id="PTHR43275:SF1">
    <property type="entry name" value="D-MALATE DEHYDROGENASE [DECARBOXYLATING]"/>
    <property type="match status" value="1"/>
</dbReference>
<keyword evidence="9" id="KW-0460">Magnesium</keyword>
<name>A0A1T4JWS5_9FIRM</name>
<proteinExistence type="inferred from homology"/>
<dbReference type="GO" id="GO:0003862">
    <property type="term" value="F:3-isopropylmalate dehydrogenase activity"/>
    <property type="evidence" value="ECO:0007669"/>
    <property type="project" value="UniProtKB-EC"/>
</dbReference>
<comment type="subunit">
    <text evidence="4">Homodimer.</text>
</comment>
<evidence type="ECO:0000256" key="14">
    <source>
        <dbReference type="ARBA" id="ARBA00033138"/>
    </source>
</evidence>
<gene>
    <name evidence="16" type="ORF">SAMN02745118_00480</name>
</gene>
<dbReference type="Pfam" id="PF00180">
    <property type="entry name" value="Iso_dh"/>
    <property type="match status" value="1"/>
</dbReference>
<feature type="domain" description="Isopropylmalate dehydrogenase-like" evidence="15">
    <location>
        <begin position="3"/>
        <end position="344"/>
    </location>
</feature>
<comment type="cofactor">
    <cofactor evidence="1">
        <name>Mn(2+)</name>
        <dbReference type="ChEBI" id="CHEBI:29035"/>
    </cofactor>
</comment>
<dbReference type="GO" id="GO:0000287">
    <property type="term" value="F:magnesium ion binding"/>
    <property type="evidence" value="ECO:0007669"/>
    <property type="project" value="InterPro"/>
</dbReference>
<dbReference type="FunFam" id="3.40.718.10:FF:000006">
    <property type="entry name" value="3-isopropylmalate dehydrogenase"/>
    <property type="match status" value="1"/>
</dbReference>
<evidence type="ECO:0000256" key="10">
    <source>
        <dbReference type="ARBA" id="ARBA00023002"/>
    </source>
</evidence>
<evidence type="ECO:0000256" key="7">
    <source>
        <dbReference type="ARBA" id="ARBA00022605"/>
    </source>
</evidence>
<evidence type="ECO:0000256" key="2">
    <source>
        <dbReference type="ARBA" id="ARBA00001946"/>
    </source>
</evidence>
<dbReference type="RefSeq" id="WP_078809000.1">
    <property type="nucleotide sequence ID" value="NZ_FUWM01000004.1"/>
</dbReference>
<comment type="cofactor">
    <cofactor evidence="2">
        <name>Mg(2+)</name>
        <dbReference type="ChEBI" id="CHEBI:18420"/>
    </cofactor>
</comment>
<evidence type="ECO:0000256" key="3">
    <source>
        <dbReference type="ARBA" id="ARBA00008319"/>
    </source>
</evidence>
<dbReference type="PANTHER" id="PTHR43275">
    <property type="entry name" value="D-MALATE DEHYDROGENASE [DECARBOXYLATING]"/>
    <property type="match status" value="1"/>
</dbReference>
<keyword evidence="12" id="KW-0464">Manganese</keyword>
<protein>
    <recommendedName>
        <fullName evidence="5">3-isopropylmalate dehydrogenase</fullName>
        <ecNumber evidence="5">1.1.1.85</ecNumber>
    </recommendedName>
    <alternativeName>
        <fullName evidence="14">3-IPM-DH</fullName>
    </alternativeName>
</protein>
<evidence type="ECO:0000256" key="9">
    <source>
        <dbReference type="ARBA" id="ARBA00022842"/>
    </source>
</evidence>
<evidence type="ECO:0000313" key="16">
    <source>
        <dbReference type="EMBL" id="SJZ34578.1"/>
    </source>
</evidence>
<sequence length="348" mass="38136">MYKIAVIPGDGIGPEVTTEGVKVLKALADSSDLDFKFEDFNLGADHYLETGELVTDEVKEELADFDAIYLGAVGDPRVEPGVLEKGILLDLRFSFDQYVNLRPIKLLDEKFTPLKDTQGEDINFVVVRENTEGLYAGFGGVLKKDTPDEVATQEMVNTRKGVERVIRYAFEYTQQRDEAKKLTVCDKRNVLTYAHSLWQRAFDDVAPEYSDVEPDHMLVDAMTMKMVRNPEDFDVVVTCNMFGDIITDLGAELQGGMGLAVSGNINPDGVSMFEPVHGSAPDIAGQNIANPIAAILAAQMMVEVLGHSEEAARIEDAIKQALEDNKVTADMGGDLSTAEAGDYISNLL</sequence>
<dbReference type="AlphaFoldDB" id="A0A1T4JWS5"/>
<dbReference type="SMART" id="SM01329">
    <property type="entry name" value="Iso_dh"/>
    <property type="match status" value="1"/>
</dbReference>
<evidence type="ECO:0000259" key="15">
    <source>
        <dbReference type="SMART" id="SM01329"/>
    </source>
</evidence>
<evidence type="ECO:0000256" key="6">
    <source>
        <dbReference type="ARBA" id="ARBA00022430"/>
    </source>
</evidence>
<keyword evidence="10" id="KW-0560">Oxidoreductase</keyword>
<evidence type="ECO:0000313" key="17">
    <source>
        <dbReference type="Proteomes" id="UP000190625"/>
    </source>
</evidence>
<keyword evidence="13" id="KW-0100">Branched-chain amino acid biosynthesis</keyword>
<dbReference type="OrthoDB" id="9806254at2"/>
<dbReference type="InterPro" id="IPR019818">
    <property type="entry name" value="IsoCit/isopropylmalate_DH_CS"/>
</dbReference>
<dbReference type="Gene3D" id="3.40.718.10">
    <property type="entry name" value="Isopropylmalate Dehydrogenase"/>
    <property type="match status" value="1"/>
</dbReference>
<dbReference type="GO" id="GO:0009098">
    <property type="term" value="P:L-leucine biosynthetic process"/>
    <property type="evidence" value="ECO:0007669"/>
    <property type="project" value="UniProtKB-KW"/>
</dbReference>